<dbReference type="AlphaFoldDB" id="A0A8D8MG31"/>
<protein>
    <submittedName>
        <fullName evidence="2">(northern house mosquito) hypothetical protein</fullName>
    </submittedName>
</protein>
<dbReference type="EMBL" id="HBUE01302710">
    <property type="protein sequence ID" value="CAG6579719.1"/>
    <property type="molecule type" value="Transcribed_RNA"/>
</dbReference>
<proteinExistence type="predicted"/>
<dbReference type="EMBL" id="HBUE01196700">
    <property type="protein sequence ID" value="CAG6527995.1"/>
    <property type="molecule type" value="Transcribed_RNA"/>
</dbReference>
<accession>A0A8D8MG31</accession>
<dbReference type="EMBL" id="HBUE01196699">
    <property type="protein sequence ID" value="CAG6527993.1"/>
    <property type="molecule type" value="Transcribed_RNA"/>
</dbReference>
<dbReference type="EMBL" id="HBUE01302711">
    <property type="protein sequence ID" value="CAG6579721.1"/>
    <property type="molecule type" value="Transcribed_RNA"/>
</dbReference>
<name>A0A8D8MG31_CULPI</name>
<organism evidence="2">
    <name type="scientific">Culex pipiens</name>
    <name type="common">House mosquito</name>
    <dbReference type="NCBI Taxonomy" id="7175"/>
    <lineage>
        <taxon>Eukaryota</taxon>
        <taxon>Metazoa</taxon>
        <taxon>Ecdysozoa</taxon>
        <taxon>Arthropoda</taxon>
        <taxon>Hexapoda</taxon>
        <taxon>Insecta</taxon>
        <taxon>Pterygota</taxon>
        <taxon>Neoptera</taxon>
        <taxon>Endopterygota</taxon>
        <taxon>Diptera</taxon>
        <taxon>Nematocera</taxon>
        <taxon>Culicoidea</taxon>
        <taxon>Culicidae</taxon>
        <taxon>Culicinae</taxon>
        <taxon>Culicini</taxon>
        <taxon>Culex</taxon>
        <taxon>Culex</taxon>
    </lineage>
</organism>
<feature type="compositionally biased region" description="Polar residues" evidence="1">
    <location>
        <begin position="17"/>
        <end position="34"/>
    </location>
</feature>
<feature type="region of interest" description="Disordered" evidence="1">
    <location>
        <begin position="1"/>
        <end position="34"/>
    </location>
</feature>
<reference evidence="2" key="1">
    <citation type="submission" date="2021-05" db="EMBL/GenBank/DDBJ databases">
        <authorList>
            <person name="Alioto T."/>
            <person name="Alioto T."/>
            <person name="Gomez Garrido J."/>
        </authorList>
    </citation>
    <scope>NUCLEOTIDE SEQUENCE</scope>
</reference>
<evidence type="ECO:0000313" key="2">
    <source>
        <dbReference type="EMBL" id="CAG6527993.1"/>
    </source>
</evidence>
<dbReference type="EMBL" id="HBUE01066251">
    <property type="protein sequence ID" value="CAG6470783.1"/>
    <property type="molecule type" value="Transcribed_RNA"/>
</dbReference>
<sequence length="99" mass="10917">MSEHFQEAAGNLRRSRTIGNASNAVQVGDSSNGRCQHQHLRRLLLRGKGVLQLVASSPEAETAVRGEPSDFREATEGNGTDRKGLRHQLEDQQPFEEPP</sequence>
<evidence type="ECO:0000256" key="1">
    <source>
        <dbReference type="SAM" id="MobiDB-lite"/>
    </source>
</evidence>
<feature type="compositionally biased region" description="Basic and acidic residues" evidence="1">
    <location>
        <begin position="62"/>
        <end position="90"/>
    </location>
</feature>
<feature type="region of interest" description="Disordered" evidence="1">
    <location>
        <begin position="56"/>
        <end position="99"/>
    </location>
</feature>